<evidence type="ECO:0000256" key="4">
    <source>
        <dbReference type="ARBA" id="ARBA00022729"/>
    </source>
</evidence>
<dbReference type="InterPro" id="IPR050490">
    <property type="entry name" value="Bact_solute-bd_prot1"/>
</dbReference>
<organism evidence="5 6">
    <name type="scientific">Paenibacillus hemerocallicola</name>
    <dbReference type="NCBI Taxonomy" id="1172614"/>
    <lineage>
        <taxon>Bacteria</taxon>
        <taxon>Bacillati</taxon>
        <taxon>Bacillota</taxon>
        <taxon>Bacilli</taxon>
        <taxon>Bacillales</taxon>
        <taxon>Paenibacillaceae</taxon>
        <taxon>Paenibacillus</taxon>
    </lineage>
</organism>
<comment type="caution">
    <text evidence="5">The sequence shown here is derived from an EMBL/GenBank/DDBJ whole genome shotgun (WGS) entry which is preliminary data.</text>
</comment>
<comment type="similarity">
    <text evidence="2">Belongs to the bacterial solute-binding protein 1 family.</text>
</comment>
<dbReference type="Pfam" id="PF01547">
    <property type="entry name" value="SBP_bac_1"/>
    <property type="match status" value="1"/>
</dbReference>
<gene>
    <name evidence="5" type="ORF">FE784_36715</name>
</gene>
<reference evidence="5 6" key="1">
    <citation type="submission" date="2019-05" db="EMBL/GenBank/DDBJ databases">
        <title>We sequenced the genome of Paenibacillus hemerocallicola KCTC 33185 for further insight into its adaptation and study the phylogeny of Paenibacillus.</title>
        <authorList>
            <person name="Narsing Rao M.P."/>
        </authorList>
    </citation>
    <scope>NUCLEOTIDE SEQUENCE [LARGE SCALE GENOMIC DNA]</scope>
    <source>
        <strain evidence="5 6">KCTC 33185</strain>
    </source>
</reference>
<evidence type="ECO:0000313" key="5">
    <source>
        <dbReference type="EMBL" id="TNJ59875.1"/>
    </source>
</evidence>
<evidence type="ECO:0000313" key="6">
    <source>
        <dbReference type="Proteomes" id="UP000307943"/>
    </source>
</evidence>
<dbReference type="InterPro" id="IPR006059">
    <property type="entry name" value="SBP"/>
</dbReference>
<dbReference type="PANTHER" id="PTHR43649:SF31">
    <property type="entry name" value="SN-GLYCEROL-3-PHOSPHATE-BINDING PERIPLASMIC PROTEIN UGPB"/>
    <property type="match status" value="1"/>
</dbReference>
<name>A0A5C4SXM2_9BACL</name>
<sequence length="473" mass="51950">MGEGARRLLARLFLGRSRQPGCETVIHLLQIGKREITKMNPNPLRIKFLLPTMFLAAVAVSCSGQSDTPNSGANSDVSVKAPSDEPVTISILNWNGMTDAEFDRYYVKPVAKKHPNITLTLIKKNAGTPQDAIASHLMAGNFPDLIFVSNKDINDFLLAKAVSGMDELVASTHFDLQRFDPGAIASLQRKKEDGGLTAIPWAQNVGSLLYSKDVFDKFGMTYPKELMTWDETLELARKMTRKEGDVQYVGMNLSSLSQFAQSLSVSYLSPSNKAIVDTPEWKRILEFYRTAFAIPGGATKATLFGTKTVAMQPDWLSVTTNNAAKDPNFPWDVAGMPNFPELLGKGREIDTHSLAISASSKHKEQAFQVIQTVTSDEVQTEMSQYGRVPVLADSKILSDFGSQVPYLANKNWAALFKVKPAKVRDTITPYDSIVLGLINPLADRLRAGETDINTMLRETQEKADVALTAALGN</sequence>
<dbReference type="PANTHER" id="PTHR43649">
    <property type="entry name" value="ARABINOSE-BINDING PROTEIN-RELATED"/>
    <property type="match status" value="1"/>
</dbReference>
<keyword evidence="3" id="KW-0813">Transport</keyword>
<dbReference type="AlphaFoldDB" id="A0A5C4SXM2"/>
<proteinExistence type="inferred from homology"/>
<dbReference type="SUPFAM" id="SSF53850">
    <property type="entry name" value="Periplasmic binding protein-like II"/>
    <property type="match status" value="1"/>
</dbReference>
<comment type="subcellular location">
    <subcellularLocation>
        <location evidence="1">Cell envelope</location>
    </subcellularLocation>
</comment>
<accession>A0A5C4SXM2</accession>
<evidence type="ECO:0000256" key="1">
    <source>
        <dbReference type="ARBA" id="ARBA00004196"/>
    </source>
</evidence>
<keyword evidence="4" id="KW-0732">Signal</keyword>
<dbReference type="Gene3D" id="3.40.190.10">
    <property type="entry name" value="Periplasmic binding protein-like II"/>
    <property type="match status" value="1"/>
</dbReference>
<dbReference type="OrthoDB" id="2531053at2"/>
<dbReference type="Proteomes" id="UP000307943">
    <property type="component" value="Unassembled WGS sequence"/>
</dbReference>
<evidence type="ECO:0000256" key="2">
    <source>
        <dbReference type="ARBA" id="ARBA00008520"/>
    </source>
</evidence>
<dbReference type="EMBL" id="VDCQ01000089">
    <property type="protein sequence ID" value="TNJ59875.1"/>
    <property type="molecule type" value="Genomic_DNA"/>
</dbReference>
<protein>
    <submittedName>
        <fullName evidence="5">Extracellular solute-binding protein</fullName>
    </submittedName>
</protein>
<dbReference type="GO" id="GO:0030313">
    <property type="term" value="C:cell envelope"/>
    <property type="evidence" value="ECO:0007669"/>
    <property type="project" value="UniProtKB-SubCell"/>
</dbReference>
<evidence type="ECO:0000256" key="3">
    <source>
        <dbReference type="ARBA" id="ARBA00022448"/>
    </source>
</evidence>
<keyword evidence="6" id="KW-1185">Reference proteome</keyword>